<reference evidence="4" key="1">
    <citation type="submission" date="2020-03" db="EMBL/GenBank/DDBJ databases">
        <title>Castanea mollissima Vanexum genome sequencing.</title>
        <authorList>
            <person name="Staton M."/>
        </authorList>
    </citation>
    <scope>NUCLEOTIDE SEQUENCE</scope>
    <source>
        <tissue evidence="4">Leaf</tissue>
    </source>
</reference>
<dbReference type="OrthoDB" id="194865at2759"/>
<keyword evidence="1" id="KW-0719">Serine esterase</keyword>
<evidence type="ECO:0000256" key="1">
    <source>
        <dbReference type="ARBA" id="ARBA00022487"/>
    </source>
</evidence>
<dbReference type="SUPFAM" id="SSF53474">
    <property type="entry name" value="alpha/beta-Hydrolases"/>
    <property type="match status" value="1"/>
</dbReference>
<proteinExistence type="predicted"/>
<dbReference type="Proteomes" id="UP000737018">
    <property type="component" value="Unassembled WGS sequence"/>
</dbReference>
<comment type="caution">
    <text evidence="4">The sequence shown here is derived from an EMBL/GenBank/DDBJ whole genome shotgun (WGS) entry which is preliminary data.</text>
</comment>
<dbReference type="PANTHER" id="PTHR14189:SF0">
    <property type="entry name" value="PROTEIN PHOSPHATASE METHYLESTERASE 1"/>
    <property type="match status" value="1"/>
</dbReference>
<keyword evidence="2" id="KW-0378">Hydrolase</keyword>
<dbReference type="EMBL" id="JRKL02004252">
    <property type="protein sequence ID" value="KAF3953030.1"/>
    <property type="molecule type" value="Genomic_DNA"/>
</dbReference>
<evidence type="ECO:0000256" key="2">
    <source>
        <dbReference type="ARBA" id="ARBA00022801"/>
    </source>
</evidence>
<evidence type="ECO:0000256" key="3">
    <source>
        <dbReference type="SAM" id="MobiDB-lite"/>
    </source>
</evidence>
<evidence type="ECO:0000313" key="5">
    <source>
        <dbReference type="Proteomes" id="UP000737018"/>
    </source>
</evidence>
<evidence type="ECO:0008006" key="6">
    <source>
        <dbReference type="Google" id="ProtNLM"/>
    </source>
</evidence>
<name>A0A8J4QNX7_9ROSI</name>
<organism evidence="4 5">
    <name type="scientific">Castanea mollissima</name>
    <name type="common">Chinese chestnut</name>
    <dbReference type="NCBI Taxonomy" id="60419"/>
    <lineage>
        <taxon>Eukaryota</taxon>
        <taxon>Viridiplantae</taxon>
        <taxon>Streptophyta</taxon>
        <taxon>Embryophyta</taxon>
        <taxon>Tracheophyta</taxon>
        <taxon>Spermatophyta</taxon>
        <taxon>Magnoliopsida</taxon>
        <taxon>eudicotyledons</taxon>
        <taxon>Gunneridae</taxon>
        <taxon>Pentapetalae</taxon>
        <taxon>rosids</taxon>
        <taxon>fabids</taxon>
        <taxon>Fagales</taxon>
        <taxon>Fagaceae</taxon>
        <taxon>Castanea</taxon>
    </lineage>
</organism>
<feature type="region of interest" description="Disordered" evidence="3">
    <location>
        <begin position="1"/>
        <end position="47"/>
    </location>
</feature>
<accession>A0A8J4QNX7</accession>
<dbReference type="PANTHER" id="PTHR14189">
    <property type="entry name" value="PROTEIN PHOSPHATASE METHYLESTERASE-1 RELATED"/>
    <property type="match status" value="1"/>
</dbReference>
<protein>
    <recommendedName>
        <fullName evidence="6">Protein phosphatase methylesterase-1</fullName>
    </recommendedName>
</protein>
<sequence length="134" mass="14688">MDSSNLTTLSEEETSGSEDQHQHQQQQQPGSAFASIPIRPPTPSSLQKYAPLDWSAYFDREDDIRIKDTENVFHVYMAGTEGPVVFCLHGGGYSGLSFALAASIIKEKARVVAMDMRGHGKSSAENELDLSIEV</sequence>
<gene>
    <name evidence="4" type="ORF">CMV_021484</name>
</gene>
<evidence type="ECO:0000313" key="4">
    <source>
        <dbReference type="EMBL" id="KAF3953030.1"/>
    </source>
</evidence>
<dbReference type="InterPro" id="IPR029058">
    <property type="entry name" value="AB_hydrolase_fold"/>
</dbReference>
<dbReference type="InterPro" id="IPR016812">
    <property type="entry name" value="PPase_methylesterase_euk"/>
</dbReference>
<dbReference type="AlphaFoldDB" id="A0A8J4QNX7"/>
<dbReference type="Gene3D" id="3.40.50.1820">
    <property type="entry name" value="alpha/beta hydrolase"/>
    <property type="match status" value="1"/>
</dbReference>
<dbReference type="GO" id="GO:0051723">
    <property type="term" value="F:protein methylesterase activity"/>
    <property type="evidence" value="ECO:0007669"/>
    <property type="project" value="InterPro"/>
</dbReference>
<keyword evidence="5" id="KW-1185">Reference proteome</keyword>